<dbReference type="Proteomes" id="UP000007148">
    <property type="component" value="Unassembled WGS sequence"/>
</dbReference>
<proteinExistence type="predicted"/>
<accession>G4TAV6</accession>
<dbReference type="AlphaFoldDB" id="G4TAV6"/>
<protein>
    <recommendedName>
        <fullName evidence="3">F-box domain-containing protein</fullName>
    </recommendedName>
</protein>
<gene>
    <name evidence="1" type="ORF">PIIN_02304</name>
</gene>
<evidence type="ECO:0008006" key="3">
    <source>
        <dbReference type="Google" id="ProtNLM"/>
    </source>
</evidence>
<dbReference type="EMBL" id="CAFZ01000033">
    <property type="protein sequence ID" value="CCA68440.1"/>
    <property type="molecule type" value="Genomic_DNA"/>
</dbReference>
<keyword evidence="2" id="KW-1185">Reference proteome</keyword>
<dbReference type="HOGENOM" id="CLU_776382_0_0_1"/>
<dbReference type="SUPFAM" id="SSF52058">
    <property type="entry name" value="L domain-like"/>
    <property type="match status" value="1"/>
</dbReference>
<comment type="caution">
    <text evidence="1">The sequence shown here is derived from an EMBL/GenBank/DDBJ whole genome shotgun (WGS) entry which is preliminary data.</text>
</comment>
<organism evidence="1 2">
    <name type="scientific">Serendipita indica (strain DSM 11827)</name>
    <name type="common">Root endophyte fungus</name>
    <name type="synonym">Piriformospora indica</name>
    <dbReference type="NCBI Taxonomy" id="1109443"/>
    <lineage>
        <taxon>Eukaryota</taxon>
        <taxon>Fungi</taxon>
        <taxon>Dikarya</taxon>
        <taxon>Basidiomycota</taxon>
        <taxon>Agaricomycotina</taxon>
        <taxon>Agaricomycetes</taxon>
        <taxon>Sebacinales</taxon>
        <taxon>Serendipitaceae</taxon>
        <taxon>Serendipita</taxon>
    </lineage>
</organism>
<evidence type="ECO:0000313" key="2">
    <source>
        <dbReference type="Proteomes" id="UP000007148"/>
    </source>
</evidence>
<dbReference type="InterPro" id="IPR032675">
    <property type="entry name" value="LRR_dom_sf"/>
</dbReference>
<dbReference type="InParanoid" id="G4TAV6"/>
<reference evidence="1 2" key="1">
    <citation type="journal article" date="2011" name="PLoS Pathog.">
        <title>Endophytic Life Strategies Decoded by Genome and Transcriptome Analyses of the Mutualistic Root Symbiont Piriformospora indica.</title>
        <authorList>
            <person name="Zuccaro A."/>
            <person name="Lahrmann U."/>
            <person name="Guldener U."/>
            <person name="Langen G."/>
            <person name="Pfiffi S."/>
            <person name="Biedenkopf D."/>
            <person name="Wong P."/>
            <person name="Samans B."/>
            <person name="Grimm C."/>
            <person name="Basiewicz M."/>
            <person name="Murat C."/>
            <person name="Martin F."/>
            <person name="Kogel K.H."/>
        </authorList>
    </citation>
    <scope>NUCLEOTIDE SEQUENCE [LARGE SCALE GENOMIC DNA]</scope>
    <source>
        <strain evidence="1 2">DSM 11827</strain>
    </source>
</reference>
<dbReference type="Gene3D" id="3.80.10.10">
    <property type="entry name" value="Ribonuclease Inhibitor"/>
    <property type="match status" value="1"/>
</dbReference>
<name>G4TAV6_SERID</name>
<evidence type="ECO:0000313" key="1">
    <source>
        <dbReference type="EMBL" id="CCA68440.1"/>
    </source>
</evidence>
<sequence length="357" mass="41531">MSMRILSPAEKLPLEIIPEILKFHVTENFEPPERLLLVCRSWHAAALMTRELWGYILLLLENHHARFDTKKTYPQYQVCCTSAQVKRAVQRAARVPLDLCVVWSDSEHTSWGRTIQRVDKIIPLVKTIEWKAFVPRLRSLTMEAEDHLIWMNLPDDVFGLWDFSRLEVLKTSNERLLDKAMQDSRHLSRLKIPGISLKYIKSNKFPASIRHLHIFKMHMTVLRLSEITQLVSLELTGDLMQGAPRDTLLQLQELYLHGCAPFWPIDCPNLLRLRLHPKVTSYVGYEPAEIISLPLLRELEYISSSQLSLLRFFHAPQLVTLDIQEKGYRKQETYDALNEIWPPSPLSTGVEQTQLRP</sequence>